<protein>
    <recommendedName>
        <fullName evidence="4">CusB-like beta-barrel domain-containing protein</fullName>
    </recommendedName>
</protein>
<dbReference type="Gene3D" id="2.40.420.20">
    <property type="match status" value="1"/>
</dbReference>
<reference evidence="5 6" key="1">
    <citation type="submission" date="2017-05" db="EMBL/GenBank/DDBJ databases">
        <title>Comparative genomic and metabolic analysis of manganese-oxidizing mechanisms in Celeribater manganoxidans DY25T: its adaption to the environment of polymetallic nodule.</title>
        <authorList>
            <person name="Wang X."/>
        </authorList>
    </citation>
    <scope>NUCLEOTIDE SEQUENCE [LARGE SCALE GENOMIC DNA]</scope>
    <source>
        <strain evidence="5 6">DY25</strain>
    </source>
</reference>
<comment type="similarity">
    <text evidence="1">Belongs to the membrane fusion protein (MFP) (TC 8.A.1) family.</text>
</comment>
<feature type="coiled-coil region" evidence="2">
    <location>
        <begin position="126"/>
        <end position="191"/>
    </location>
</feature>
<dbReference type="PANTHER" id="PTHR30469">
    <property type="entry name" value="MULTIDRUG RESISTANCE PROTEIN MDTA"/>
    <property type="match status" value="1"/>
</dbReference>
<keyword evidence="2" id="KW-0175">Coiled coil</keyword>
<dbReference type="PANTHER" id="PTHR30469:SF29">
    <property type="entry name" value="BLR2860 PROTEIN"/>
    <property type="match status" value="1"/>
</dbReference>
<gene>
    <name evidence="5" type="ORF">CBW24_05510</name>
</gene>
<feature type="region of interest" description="Disordered" evidence="3">
    <location>
        <begin position="381"/>
        <end position="442"/>
    </location>
</feature>
<dbReference type="Gene3D" id="1.10.287.470">
    <property type="entry name" value="Helix hairpin bin"/>
    <property type="match status" value="1"/>
</dbReference>
<feature type="domain" description="CusB-like beta-barrel" evidence="4">
    <location>
        <begin position="226"/>
        <end position="295"/>
    </location>
</feature>
<evidence type="ECO:0000256" key="1">
    <source>
        <dbReference type="ARBA" id="ARBA00009477"/>
    </source>
</evidence>
<dbReference type="Proteomes" id="UP000219050">
    <property type="component" value="Chromosome"/>
</dbReference>
<proteinExistence type="inferred from homology"/>
<dbReference type="GO" id="GO:0015562">
    <property type="term" value="F:efflux transmembrane transporter activity"/>
    <property type="evidence" value="ECO:0007669"/>
    <property type="project" value="TreeGrafter"/>
</dbReference>
<dbReference type="Pfam" id="PF25954">
    <property type="entry name" value="Beta-barrel_RND_2"/>
    <property type="match status" value="1"/>
</dbReference>
<dbReference type="Gene3D" id="2.40.50.100">
    <property type="match status" value="1"/>
</dbReference>
<organism evidence="5 6">
    <name type="scientific">Pacificitalea manganoxidans</name>
    <dbReference type="NCBI Taxonomy" id="1411902"/>
    <lineage>
        <taxon>Bacteria</taxon>
        <taxon>Pseudomonadati</taxon>
        <taxon>Pseudomonadota</taxon>
        <taxon>Alphaproteobacteria</taxon>
        <taxon>Rhodobacterales</taxon>
        <taxon>Paracoccaceae</taxon>
        <taxon>Pacificitalea</taxon>
    </lineage>
</organism>
<dbReference type="InterPro" id="IPR058792">
    <property type="entry name" value="Beta-barrel_RND_2"/>
</dbReference>
<feature type="compositionally biased region" description="Low complexity" evidence="3">
    <location>
        <begin position="1"/>
        <end position="13"/>
    </location>
</feature>
<dbReference type="Gene3D" id="2.40.30.170">
    <property type="match status" value="1"/>
</dbReference>
<dbReference type="KEGG" id="cmag:CBW24_05510"/>
<accession>A0A291LXS8</accession>
<dbReference type="NCBIfam" id="TIGR01730">
    <property type="entry name" value="RND_mfp"/>
    <property type="match status" value="1"/>
</dbReference>
<feature type="compositionally biased region" description="Low complexity" evidence="3">
    <location>
        <begin position="381"/>
        <end position="393"/>
    </location>
</feature>
<dbReference type="AlphaFoldDB" id="A0A291LXS8"/>
<dbReference type="SUPFAM" id="SSF111369">
    <property type="entry name" value="HlyD-like secretion proteins"/>
    <property type="match status" value="1"/>
</dbReference>
<dbReference type="RefSeq" id="WP_097372929.1">
    <property type="nucleotide sequence ID" value="NZ_CP021404.1"/>
</dbReference>
<evidence type="ECO:0000259" key="4">
    <source>
        <dbReference type="Pfam" id="PF25954"/>
    </source>
</evidence>
<name>A0A291LXS8_9RHOB</name>
<dbReference type="OrthoDB" id="9806939at2"/>
<feature type="region of interest" description="Disordered" evidence="3">
    <location>
        <begin position="1"/>
        <end position="23"/>
    </location>
</feature>
<sequence>MTTSSQADTTTRTPDALTFTDEPGSARSKWVAGLLGLGLAGWMGSGYLLPAPPKDTAEPVRPVEAVAVAVRDSVAQDVTQVFTAEGQAQPDRRATLRAETSGEVAVLEARKGDYLDQGDVIARLSTREQDARVAQAREEVARAQREFDNAETLLARGVATADRVTDARAALASAQAQLTQAEEALDAAVIRAPFAGRLDALDLDEGSYVSAGGEVGTMLDTDPLSIVIQIPQQSLSRIAEGQEATVRFITGAERKGQVDYVSKDADSETRTFRAEITVPNPEGDIASGLSVQVEIPTGQMSAHFISPAILSLGSDGRLGVKTVDADDTVVFSPVVLERAQTDGIWVSGLPAQARIITIGQGFVSDGETVAPTLEEAEVAAADVDAPDMPIPDDIVPEADADAANGSEPDATADANAVPAGGDDSPAAQDSADTGADGQGATQ</sequence>
<evidence type="ECO:0000256" key="3">
    <source>
        <dbReference type="SAM" id="MobiDB-lite"/>
    </source>
</evidence>
<evidence type="ECO:0000256" key="2">
    <source>
        <dbReference type="SAM" id="Coils"/>
    </source>
</evidence>
<dbReference type="InterPro" id="IPR006143">
    <property type="entry name" value="RND_pump_MFP"/>
</dbReference>
<dbReference type="EMBL" id="CP021404">
    <property type="protein sequence ID" value="ATI41509.1"/>
    <property type="molecule type" value="Genomic_DNA"/>
</dbReference>
<keyword evidence="6" id="KW-1185">Reference proteome</keyword>
<evidence type="ECO:0000313" key="6">
    <source>
        <dbReference type="Proteomes" id="UP000219050"/>
    </source>
</evidence>
<evidence type="ECO:0000313" key="5">
    <source>
        <dbReference type="EMBL" id="ATI41509.1"/>
    </source>
</evidence>
<dbReference type="GO" id="GO:1990281">
    <property type="term" value="C:efflux pump complex"/>
    <property type="evidence" value="ECO:0007669"/>
    <property type="project" value="TreeGrafter"/>
</dbReference>